<keyword evidence="2" id="KW-1185">Reference proteome</keyword>
<accession>B8MSG9</accession>
<dbReference type="OrthoDB" id="9976870at2759"/>
<dbReference type="eggNOG" id="ENOG502SCP9">
    <property type="taxonomic scope" value="Eukaryota"/>
</dbReference>
<evidence type="ECO:0008006" key="3">
    <source>
        <dbReference type="Google" id="ProtNLM"/>
    </source>
</evidence>
<dbReference type="CDD" id="cd02208">
    <property type="entry name" value="cupin_RmlC-like"/>
    <property type="match status" value="1"/>
</dbReference>
<dbReference type="EMBL" id="EQ962660">
    <property type="protein sequence ID" value="EED11997.1"/>
    <property type="molecule type" value="Genomic_DNA"/>
</dbReference>
<proteinExistence type="predicted"/>
<dbReference type="HOGENOM" id="CLU_068080_1_0_1"/>
<reference evidence="2" key="1">
    <citation type="journal article" date="2015" name="Genome Announc.">
        <title>Genome sequence of the AIDS-associated pathogen Penicillium marneffei (ATCC18224) and its near taxonomic relative Talaromyces stipitatus (ATCC10500).</title>
        <authorList>
            <person name="Nierman W.C."/>
            <person name="Fedorova-Abrams N.D."/>
            <person name="Andrianopoulos A."/>
        </authorList>
    </citation>
    <scope>NUCLEOTIDE SEQUENCE [LARGE SCALE GENOMIC DNA]</scope>
    <source>
        <strain evidence="2">ATCC 10500 / CBS 375.48 / QM 6759 / NRRL 1006</strain>
    </source>
</reference>
<organism evidence="1 2">
    <name type="scientific">Talaromyces stipitatus (strain ATCC 10500 / CBS 375.48 / QM 6759 / NRRL 1006)</name>
    <name type="common">Penicillium stipitatum</name>
    <dbReference type="NCBI Taxonomy" id="441959"/>
    <lineage>
        <taxon>Eukaryota</taxon>
        <taxon>Fungi</taxon>
        <taxon>Dikarya</taxon>
        <taxon>Ascomycota</taxon>
        <taxon>Pezizomycotina</taxon>
        <taxon>Eurotiomycetes</taxon>
        <taxon>Eurotiomycetidae</taxon>
        <taxon>Eurotiales</taxon>
        <taxon>Trichocomaceae</taxon>
        <taxon>Talaromyces</taxon>
        <taxon>Talaromyces sect. Talaromyces</taxon>
    </lineage>
</organism>
<dbReference type="GeneID" id="8108694"/>
<protein>
    <recommendedName>
        <fullName evidence="3">Cupin 2 conserved barrel domain-containing protein</fullName>
    </recommendedName>
</protein>
<dbReference type="SUPFAM" id="SSF51182">
    <property type="entry name" value="RmlC-like cupins"/>
    <property type="match status" value="1"/>
</dbReference>
<dbReference type="Gene3D" id="2.60.120.10">
    <property type="entry name" value="Jelly Rolls"/>
    <property type="match status" value="1"/>
</dbReference>
<dbReference type="STRING" id="441959.B8MSG9"/>
<gene>
    <name evidence="1" type="ORF">TSTA_000710</name>
</gene>
<sequence>MATKADRVIVAFNGAIETHIFNESIDPPRAFAFEVIFYPHLWPATLLTKKPPMHFHPFQKEYIQVLAGRLCVEQSGQVRTLTPTDGEVCIKPWVNHRLYPSDDDLLRAAEDGRGDPVRFLIAGQETNKVFRLDTIFFENWYGYQDEILTEKQLDLVQVLTMFDAGGSYLSLPWWIPFGRTLSMSIGIVVGRWIGPLLGYQPYYPKWTSDWELACEKMRQSFFQRRFAERKDT</sequence>
<evidence type="ECO:0000313" key="1">
    <source>
        <dbReference type="EMBL" id="EED11997.1"/>
    </source>
</evidence>
<evidence type="ECO:0000313" key="2">
    <source>
        <dbReference type="Proteomes" id="UP000001745"/>
    </source>
</evidence>
<name>B8MSG9_TALSN</name>
<dbReference type="PhylomeDB" id="B8MSG9"/>
<dbReference type="InParanoid" id="B8MSG9"/>
<dbReference type="OMA" id="MSMFDAG"/>
<dbReference type="AlphaFoldDB" id="B8MSG9"/>
<dbReference type="InterPro" id="IPR014710">
    <property type="entry name" value="RmlC-like_jellyroll"/>
</dbReference>
<dbReference type="VEuPathDB" id="FungiDB:TSTA_000710"/>
<dbReference type="InterPro" id="IPR011051">
    <property type="entry name" value="RmlC_Cupin_sf"/>
</dbReference>
<dbReference type="RefSeq" id="XP_002487651.1">
    <property type="nucleotide sequence ID" value="XM_002487606.1"/>
</dbReference>
<dbReference type="Proteomes" id="UP000001745">
    <property type="component" value="Unassembled WGS sequence"/>
</dbReference>